<accession>A0A3A4ZIG8</accession>
<dbReference type="CDD" id="cd00985">
    <property type="entry name" value="Maf_Ham1"/>
    <property type="match status" value="1"/>
</dbReference>
<dbReference type="PANTHER" id="PTHR11067">
    <property type="entry name" value="INOSINE TRIPHOSPHATE PYROPHOSPHATASE/HAM1 PROTEIN"/>
    <property type="match status" value="1"/>
</dbReference>
<gene>
    <name evidence="3" type="ORF">C4561_05605</name>
</gene>
<dbReference type="SUPFAM" id="SSF52972">
    <property type="entry name" value="ITPase-like"/>
    <property type="match status" value="1"/>
</dbReference>
<dbReference type="InterPro" id="IPR029001">
    <property type="entry name" value="ITPase-like_fam"/>
</dbReference>
<keyword evidence="2" id="KW-0378">Hydrolase</keyword>
<protein>
    <submittedName>
        <fullName evidence="3">Non-canonical purine NTP pyrophosphatase</fullName>
    </submittedName>
</protein>
<organism evidence="3 4">
    <name type="scientific">candidate division WWE3 bacterium</name>
    <dbReference type="NCBI Taxonomy" id="2053526"/>
    <lineage>
        <taxon>Bacteria</taxon>
        <taxon>Katanobacteria</taxon>
    </lineage>
</organism>
<comment type="similarity">
    <text evidence="1">Belongs to the HAM1 NTPase family.</text>
</comment>
<dbReference type="GO" id="GO:0005737">
    <property type="term" value="C:cytoplasm"/>
    <property type="evidence" value="ECO:0007669"/>
    <property type="project" value="TreeGrafter"/>
</dbReference>
<comment type="caution">
    <text evidence="3">The sequence shown here is derived from an EMBL/GenBank/DDBJ whole genome shotgun (WGS) entry which is preliminary data.</text>
</comment>
<dbReference type="Pfam" id="PF01725">
    <property type="entry name" value="Ham1p_like"/>
    <property type="match status" value="1"/>
</dbReference>
<dbReference type="Gene3D" id="3.90.950.10">
    <property type="match status" value="1"/>
</dbReference>
<feature type="non-terminal residue" evidence="3">
    <location>
        <position position="117"/>
    </location>
</feature>
<dbReference type="InterPro" id="IPR002637">
    <property type="entry name" value="RdgB/HAM1"/>
</dbReference>
<evidence type="ECO:0000256" key="1">
    <source>
        <dbReference type="ARBA" id="ARBA00008023"/>
    </source>
</evidence>
<sequence length="117" mass="13256">MPRAYTETEPQIINQIITSKERLPETLEIATSNQKKLEEFRRMLPKVSVVGIDLDVDEIQSTNPHEVAAKKAKTAWEKNKFNPILVEDTSLDIAALNGFPGTYANSFTKEPLMRKII</sequence>
<evidence type="ECO:0000313" key="4">
    <source>
        <dbReference type="Proteomes" id="UP000265540"/>
    </source>
</evidence>
<proteinExistence type="inferred from homology"/>
<dbReference type="Proteomes" id="UP000265540">
    <property type="component" value="Unassembled WGS sequence"/>
</dbReference>
<dbReference type="EMBL" id="QZJF01000023">
    <property type="protein sequence ID" value="RJR26336.1"/>
    <property type="molecule type" value="Genomic_DNA"/>
</dbReference>
<dbReference type="AlphaFoldDB" id="A0A3A4ZIG8"/>
<dbReference type="GO" id="GO:0009143">
    <property type="term" value="P:nucleoside triphosphate catabolic process"/>
    <property type="evidence" value="ECO:0007669"/>
    <property type="project" value="InterPro"/>
</dbReference>
<evidence type="ECO:0000256" key="2">
    <source>
        <dbReference type="ARBA" id="ARBA00022801"/>
    </source>
</evidence>
<name>A0A3A4ZIG8_UNCKA</name>
<reference evidence="3 4" key="1">
    <citation type="journal article" date="2017" name="ISME J.">
        <title>Energy and carbon metabolisms in a deep terrestrial subsurface fluid microbial community.</title>
        <authorList>
            <person name="Momper L."/>
            <person name="Jungbluth S.P."/>
            <person name="Lee M.D."/>
            <person name="Amend J.P."/>
        </authorList>
    </citation>
    <scope>NUCLEOTIDE SEQUENCE [LARGE SCALE GENOMIC DNA]</scope>
    <source>
        <strain evidence="3">SURF_46</strain>
    </source>
</reference>
<evidence type="ECO:0000313" key="3">
    <source>
        <dbReference type="EMBL" id="RJR26336.1"/>
    </source>
</evidence>
<dbReference type="PANTHER" id="PTHR11067:SF9">
    <property type="entry name" value="INOSINE TRIPHOSPHATE PYROPHOSPHATASE"/>
    <property type="match status" value="1"/>
</dbReference>
<dbReference type="GO" id="GO:0047429">
    <property type="term" value="F:nucleoside triphosphate diphosphatase activity"/>
    <property type="evidence" value="ECO:0007669"/>
    <property type="project" value="InterPro"/>
</dbReference>